<reference evidence="1 2" key="1">
    <citation type="submission" date="2019-06" db="EMBL/GenBank/DDBJ databases">
        <title>Sorghum-associated microbial communities from plants grown in Nebraska, USA.</title>
        <authorList>
            <person name="Schachtman D."/>
        </authorList>
    </citation>
    <scope>NUCLEOTIDE SEQUENCE [LARGE SCALE GENOMIC DNA]</scope>
    <source>
        <strain evidence="1 2">110</strain>
    </source>
</reference>
<dbReference type="Proteomes" id="UP000316437">
    <property type="component" value="Unassembled WGS sequence"/>
</dbReference>
<dbReference type="AlphaFoldDB" id="A0A543E9U6"/>
<sequence>MTIEFTKENWMATENGMVLMLNTNVVSDEKPIIQFYYYPDENNDLIAIILDHVQVKYMHVNKMITVNSQVALKGYVVVK</sequence>
<evidence type="ECO:0000313" key="1">
    <source>
        <dbReference type="EMBL" id="TQM18348.1"/>
    </source>
</evidence>
<proteinExistence type="predicted"/>
<name>A0A543E9U6_9FLAO</name>
<comment type="caution">
    <text evidence="1">The sequence shown here is derived from an EMBL/GenBank/DDBJ whole genome shotgun (WGS) entry which is preliminary data.</text>
</comment>
<organism evidence="1 2">
    <name type="scientific">Chryseobacterium aquifrigidense</name>
    <dbReference type="NCBI Taxonomy" id="558021"/>
    <lineage>
        <taxon>Bacteria</taxon>
        <taxon>Pseudomonadati</taxon>
        <taxon>Bacteroidota</taxon>
        <taxon>Flavobacteriia</taxon>
        <taxon>Flavobacteriales</taxon>
        <taxon>Weeksellaceae</taxon>
        <taxon>Chryseobacterium group</taxon>
        <taxon>Chryseobacterium</taxon>
    </lineage>
</organism>
<dbReference type="EMBL" id="VFPD01000003">
    <property type="protein sequence ID" value="TQM18348.1"/>
    <property type="molecule type" value="Genomic_DNA"/>
</dbReference>
<evidence type="ECO:0000313" key="2">
    <source>
        <dbReference type="Proteomes" id="UP000316437"/>
    </source>
</evidence>
<dbReference type="RefSeq" id="WP_142018702.1">
    <property type="nucleotide sequence ID" value="NZ_VFPD01000003.1"/>
</dbReference>
<keyword evidence="2" id="KW-1185">Reference proteome</keyword>
<gene>
    <name evidence="1" type="ORF">FB551_4129</name>
</gene>
<protein>
    <submittedName>
        <fullName evidence="1">Uncharacterized protein</fullName>
    </submittedName>
</protein>
<accession>A0A543E9U6</accession>